<dbReference type="HOGENOM" id="CLU_820619_0_0_9"/>
<dbReference type="EMBL" id="CP003326">
    <property type="protein sequence ID" value="AFS77126.1"/>
    <property type="molecule type" value="Genomic_DNA"/>
</dbReference>
<name>K0AXF2_GOTA9</name>
<protein>
    <submittedName>
        <fullName evidence="1">Uncharacterized protein</fullName>
    </submittedName>
</protein>
<accession>K0AXF2</accession>
<dbReference type="KEGG" id="cad:Curi_c00440"/>
<dbReference type="OrthoDB" id="2522320at2"/>
<dbReference type="Proteomes" id="UP000006094">
    <property type="component" value="Chromosome"/>
</dbReference>
<reference evidence="1 2" key="1">
    <citation type="journal article" date="2012" name="PLoS ONE">
        <title>The purine-utilizing bacterium Clostridium acidurici 9a: a genome-guided metabolic reconsideration.</title>
        <authorList>
            <person name="Hartwich K."/>
            <person name="Poehlein A."/>
            <person name="Daniel R."/>
        </authorList>
    </citation>
    <scope>NUCLEOTIDE SEQUENCE [LARGE SCALE GENOMIC DNA]</scope>
    <source>
        <strain evidence="2">ATCC 7906 / DSM 604 / BCRC 14475 / CIP 104303 / KCTC 5404 / NCIMB 10678 / 9a</strain>
    </source>
</reference>
<proteinExistence type="predicted"/>
<dbReference type="RefSeq" id="WP_014966263.1">
    <property type="nucleotide sequence ID" value="NC_018664.1"/>
</dbReference>
<dbReference type="AlphaFoldDB" id="K0AXF2"/>
<gene>
    <name evidence="1" type="ordered locus">Curi_c00440</name>
</gene>
<sequence>MASLITNGTVFDISHIEPIRNNSSVHFSNEYLFYSNSPETFDSSALADYGKWLFKGDVEGSGQVYTWHVNKTGRRITSCLLIYNPNSFEITVTSTNRGLTNNSGEPDTEAWKSYFLGSRSESITIAPYGYGTLFQQSVANGRVFGIVARTNVTRRGSSTPAKAVFYDLAYDTNSGGANSYAIAQSSHQRGVGNSFYTTFYFNELNITSSGPQAYSIGSGDDTFYGEDMVTIVDENRVPNPLLGNFGQQLEVNLPIKNSTGSSGTFYVFLGSRGGVCNPIVSLDGSVHYKNWVGNEDYMRAVDMINVGYLANGQATTVRFHTAVSGMSNTPYVIGVRKL</sequence>
<evidence type="ECO:0000313" key="2">
    <source>
        <dbReference type="Proteomes" id="UP000006094"/>
    </source>
</evidence>
<dbReference type="PATRIC" id="fig|1128398.3.peg.42"/>
<keyword evidence="2" id="KW-1185">Reference proteome</keyword>
<organism evidence="1 2">
    <name type="scientific">Gottschalkia acidurici (strain ATCC 7906 / DSM 604 / BCRC 14475 / CIP 104303 / KCTC 5404 / NCIMB 10678 / 9a)</name>
    <name type="common">Clostridium acidurici</name>
    <dbReference type="NCBI Taxonomy" id="1128398"/>
    <lineage>
        <taxon>Bacteria</taxon>
        <taxon>Bacillati</taxon>
        <taxon>Bacillota</taxon>
        <taxon>Tissierellia</taxon>
        <taxon>Tissierellales</taxon>
        <taxon>Gottschalkiaceae</taxon>
        <taxon>Gottschalkia</taxon>
    </lineage>
</organism>
<evidence type="ECO:0000313" key="1">
    <source>
        <dbReference type="EMBL" id="AFS77126.1"/>
    </source>
</evidence>